<dbReference type="Pfam" id="PF07386">
    <property type="entry name" value="DUF1499"/>
    <property type="match status" value="1"/>
</dbReference>
<dbReference type="InterPro" id="IPR010865">
    <property type="entry name" value="DUF1499"/>
</dbReference>
<feature type="transmembrane region" description="Helical" evidence="2">
    <location>
        <begin position="43"/>
        <end position="67"/>
    </location>
</feature>
<protein>
    <recommendedName>
        <fullName evidence="5">DUF1499 domain-containing protein</fullName>
    </recommendedName>
</protein>
<keyword evidence="2" id="KW-1133">Transmembrane helix</keyword>
<sequence length="305" mass="32886">MTIRFDRPVSHAARASRLVAAFALVLCIVVLLGHRFGPLETPYFVLFLLISAVVAALAVLLALAGLMQLWQRGAEGGVSAFKALVYAALPLALVGYGVERYVTRPAIYDVSTDLADAPPWLVPPHAEQIWLPHDQNISASVREMQAEAYPALTGRRYEGAMDRVLEAAREVAKENGIRITKVDGAANDEPEAKPAKRVKPRATDESGVSDAPDIVPIPTPRPAVEDEVASLIQQNSDVTLQGEKRTTILGLHFDVVIRLREEAETTLVDIRVASRYGPHDLGLSAGIAEAYLKALDAELMGISGG</sequence>
<evidence type="ECO:0000256" key="2">
    <source>
        <dbReference type="SAM" id="Phobius"/>
    </source>
</evidence>
<evidence type="ECO:0000313" key="3">
    <source>
        <dbReference type="EMBL" id="PZM09204.1"/>
    </source>
</evidence>
<keyword evidence="2" id="KW-0472">Membrane</keyword>
<accession>A0A2W4CUV9</accession>
<reference evidence="3 4" key="1">
    <citation type="journal article" date="2018" name="Sci. Rep.">
        <title>Rhizobium tumorigenes sp. nov., a novel plant tumorigenic bacterium isolated from cane gall tumors on thornless blackberry.</title>
        <authorList>
            <person name="Kuzmanovi N."/>
            <person name="Smalla K."/>
            <person name="Gronow S."/>
            <person name="PuBawska J."/>
        </authorList>
    </citation>
    <scope>NUCLEOTIDE SEQUENCE [LARGE SCALE GENOMIC DNA]</scope>
    <source>
        <strain evidence="3 4">CCBAU 85046</strain>
    </source>
</reference>
<dbReference type="AlphaFoldDB" id="A0A2W4CUV9"/>
<organism evidence="3 4">
    <name type="scientific">Rhizobium tubonense</name>
    <dbReference type="NCBI Taxonomy" id="484088"/>
    <lineage>
        <taxon>Bacteria</taxon>
        <taxon>Pseudomonadati</taxon>
        <taxon>Pseudomonadota</taxon>
        <taxon>Alphaproteobacteria</taxon>
        <taxon>Hyphomicrobiales</taxon>
        <taxon>Rhizobiaceae</taxon>
        <taxon>Rhizobium/Agrobacterium group</taxon>
        <taxon>Rhizobium</taxon>
    </lineage>
</organism>
<feature type="transmembrane region" description="Helical" evidence="2">
    <location>
        <begin position="79"/>
        <end position="98"/>
    </location>
</feature>
<keyword evidence="2" id="KW-0812">Transmembrane</keyword>
<proteinExistence type="predicted"/>
<gene>
    <name evidence="3" type="ORF">CPY51_26625</name>
</gene>
<evidence type="ECO:0000313" key="4">
    <source>
        <dbReference type="Proteomes" id="UP000248925"/>
    </source>
</evidence>
<evidence type="ECO:0008006" key="5">
    <source>
        <dbReference type="Google" id="ProtNLM"/>
    </source>
</evidence>
<evidence type="ECO:0000256" key="1">
    <source>
        <dbReference type="SAM" id="MobiDB-lite"/>
    </source>
</evidence>
<comment type="caution">
    <text evidence="3">The sequence shown here is derived from an EMBL/GenBank/DDBJ whole genome shotgun (WGS) entry which is preliminary data.</text>
</comment>
<dbReference type="OrthoDB" id="1523552at2"/>
<name>A0A2W4CUV9_9HYPH</name>
<feature type="region of interest" description="Disordered" evidence="1">
    <location>
        <begin position="183"/>
        <end position="216"/>
    </location>
</feature>
<keyword evidence="4" id="KW-1185">Reference proteome</keyword>
<dbReference type="Proteomes" id="UP000248925">
    <property type="component" value="Unassembled WGS sequence"/>
</dbReference>
<dbReference type="EMBL" id="PCDP01000061">
    <property type="protein sequence ID" value="PZM09204.1"/>
    <property type="molecule type" value="Genomic_DNA"/>
</dbReference>
<dbReference type="RefSeq" id="WP_111163353.1">
    <property type="nucleotide sequence ID" value="NZ_PCDP01000061.1"/>
</dbReference>